<dbReference type="PROSITE" id="PS01039">
    <property type="entry name" value="SBP_BACTERIAL_3"/>
    <property type="match status" value="1"/>
</dbReference>
<dbReference type="InterPro" id="IPR035906">
    <property type="entry name" value="MetI-like_sf"/>
</dbReference>
<protein>
    <submittedName>
        <fullName evidence="12">ABC transporter permease subunit</fullName>
    </submittedName>
</protein>
<keyword evidence="6" id="KW-0732">Signal</keyword>
<dbReference type="GO" id="GO:0006865">
    <property type="term" value="P:amino acid transport"/>
    <property type="evidence" value="ECO:0007669"/>
    <property type="project" value="UniProtKB-KW"/>
</dbReference>
<evidence type="ECO:0000256" key="2">
    <source>
        <dbReference type="ARBA" id="ARBA00010333"/>
    </source>
</evidence>
<comment type="subcellular location">
    <subcellularLocation>
        <location evidence="1 10">Cell membrane</location>
        <topology evidence="1 10">Multi-pass membrane protein</topology>
    </subcellularLocation>
</comment>
<dbReference type="SUPFAM" id="SSF161098">
    <property type="entry name" value="MetI-like"/>
    <property type="match status" value="1"/>
</dbReference>
<organism evidence="12 15">
    <name type="scientific">Lachnospira eligens</name>
    <dbReference type="NCBI Taxonomy" id="39485"/>
    <lineage>
        <taxon>Bacteria</taxon>
        <taxon>Bacillati</taxon>
        <taxon>Bacillota</taxon>
        <taxon>Clostridia</taxon>
        <taxon>Lachnospirales</taxon>
        <taxon>Lachnospiraceae</taxon>
        <taxon>Lachnospira</taxon>
    </lineage>
</organism>
<dbReference type="CDD" id="cd00996">
    <property type="entry name" value="PBP2_AatB_like"/>
    <property type="match status" value="1"/>
</dbReference>
<dbReference type="CDD" id="cd06261">
    <property type="entry name" value="TM_PBP2"/>
    <property type="match status" value="1"/>
</dbReference>
<dbReference type="Pfam" id="PF00528">
    <property type="entry name" value="BPD_transp_1"/>
    <property type="match status" value="1"/>
</dbReference>
<feature type="transmembrane region" description="Helical" evidence="10">
    <location>
        <begin position="478"/>
        <end position="499"/>
    </location>
</feature>
<gene>
    <name evidence="13" type="ORF">DW811_03990</name>
    <name evidence="12" type="ORF">DW858_04130</name>
</gene>
<keyword evidence="8 10" id="KW-1133">Transmembrane helix</keyword>
<dbReference type="Pfam" id="PF00497">
    <property type="entry name" value="SBP_bac_3"/>
    <property type="match status" value="1"/>
</dbReference>
<dbReference type="Gene3D" id="1.10.3720.10">
    <property type="entry name" value="MetI-like"/>
    <property type="match status" value="1"/>
</dbReference>
<dbReference type="InterPro" id="IPR001638">
    <property type="entry name" value="Solute-binding_3/MltF_N"/>
</dbReference>
<dbReference type="NCBIfam" id="TIGR01726">
    <property type="entry name" value="HEQRo_perm_3TM"/>
    <property type="match status" value="1"/>
</dbReference>
<dbReference type="PROSITE" id="PS51257">
    <property type="entry name" value="PROKAR_LIPOPROTEIN"/>
    <property type="match status" value="1"/>
</dbReference>
<evidence type="ECO:0000256" key="7">
    <source>
        <dbReference type="ARBA" id="ARBA00022970"/>
    </source>
</evidence>
<evidence type="ECO:0000313" key="14">
    <source>
        <dbReference type="Proteomes" id="UP000284794"/>
    </source>
</evidence>
<dbReference type="InterPro" id="IPR018313">
    <property type="entry name" value="SBP_3_CS"/>
</dbReference>
<dbReference type="SMART" id="SM00062">
    <property type="entry name" value="PBPb"/>
    <property type="match status" value="1"/>
</dbReference>
<evidence type="ECO:0000256" key="4">
    <source>
        <dbReference type="ARBA" id="ARBA00022475"/>
    </source>
</evidence>
<keyword evidence="9 10" id="KW-0472">Membrane</keyword>
<dbReference type="PANTHER" id="PTHR30614">
    <property type="entry name" value="MEMBRANE COMPONENT OF AMINO ACID ABC TRANSPORTER"/>
    <property type="match status" value="1"/>
</dbReference>
<keyword evidence="5 10" id="KW-0812">Transmembrane</keyword>
<dbReference type="EMBL" id="QSHM01000003">
    <property type="protein sequence ID" value="RHC14234.1"/>
    <property type="molecule type" value="Genomic_DNA"/>
</dbReference>
<comment type="similarity">
    <text evidence="10">Belongs to the binding-protein-dependent transport system permease family.</text>
</comment>
<evidence type="ECO:0000256" key="9">
    <source>
        <dbReference type="ARBA" id="ARBA00023136"/>
    </source>
</evidence>
<dbReference type="Proteomes" id="UP000284794">
    <property type="component" value="Unassembled WGS sequence"/>
</dbReference>
<dbReference type="GO" id="GO:0043190">
    <property type="term" value="C:ATP-binding cassette (ABC) transporter complex"/>
    <property type="evidence" value="ECO:0007669"/>
    <property type="project" value="InterPro"/>
</dbReference>
<feature type="transmembrane region" description="Helical" evidence="10">
    <location>
        <begin position="377"/>
        <end position="397"/>
    </location>
</feature>
<dbReference type="PANTHER" id="PTHR30614:SF0">
    <property type="entry name" value="L-CYSTINE TRANSPORT SYSTEM PERMEASE PROTEIN TCYL"/>
    <property type="match status" value="1"/>
</dbReference>
<evidence type="ECO:0000259" key="11">
    <source>
        <dbReference type="PROSITE" id="PS50928"/>
    </source>
</evidence>
<evidence type="ECO:0000256" key="5">
    <source>
        <dbReference type="ARBA" id="ARBA00022692"/>
    </source>
</evidence>
<dbReference type="GO" id="GO:0022857">
    <property type="term" value="F:transmembrane transporter activity"/>
    <property type="evidence" value="ECO:0007669"/>
    <property type="project" value="InterPro"/>
</dbReference>
<dbReference type="SUPFAM" id="SSF53850">
    <property type="entry name" value="Periplasmic binding protein-like II"/>
    <property type="match status" value="1"/>
</dbReference>
<proteinExistence type="inferred from homology"/>
<evidence type="ECO:0000313" key="12">
    <source>
        <dbReference type="EMBL" id="RHC14234.1"/>
    </source>
</evidence>
<name>A0A413YYW2_9FIRM</name>
<keyword evidence="3 10" id="KW-0813">Transport</keyword>
<dbReference type="InterPro" id="IPR043429">
    <property type="entry name" value="ArtM/GltK/GlnP/TcyL/YhdX-like"/>
</dbReference>
<comment type="similarity">
    <text evidence="2">Belongs to the bacterial solute-binding protein 3 family.</text>
</comment>
<evidence type="ECO:0000256" key="10">
    <source>
        <dbReference type="RuleBase" id="RU363032"/>
    </source>
</evidence>
<comment type="caution">
    <text evidence="12">The sequence shown here is derived from an EMBL/GenBank/DDBJ whole genome shotgun (WGS) entry which is preliminary data.</text>
</comment>
<keyword evidence="4" id="KW-1003">Cell membrane</keyword>
<dbReference type="AlphaFoldDB" id="A0A413YYW2"/>
<keyword evidence="7" id="KW-0029">Amino-acid transport</keyword>
<evidence type="ECO:0000256" key="1">
    <source>
        <dbReference type="ARBA" id="ARBA00004651"/>
    </source>
</evidence>
<dbReference type="FunFam" id="1.10.3720.10:FF:000006">
    <property type="entry name" value="Glutamate/aspartate ABC transporter, permease protein GltK"/>
    <property type="match status" value="1"/>
</dbReference>
<dbReference type="Gene3D" id="3.40.190.10">
    <property type="entry name" value="Periplasmic binding protein-like II"/>
    <property type="match status" value="2"/>
</dbReference>
<accession>A0A413YYW2</accession>
<evidence type="ECO:0000256" key="6">
    <source>
        <dbReference type="ARBA" id="ARBA00022729"/>
    </source>
</evidence>
<dbReference type="InterPro" id="IPR010065">
    <property type="entry name" value="AA_ABC_transptr_permease_3TM"/>
</dbReference>
<reference evidence="14 15" key="1">
    <citation type="submission" date="2018-08" db="EMBL/GenBank/DDBJ databases">
        <title>A genome reference for cultivated species of the human gut microbiota.</title>
        <authorList>
            <person name="Zou Y."/>
            <person name="Xue W."/>
            <person name="Luo G."/>
        </authorList>
    </citation>
    <scope>NUCLEOTIDE SEQUENCE [LARGE SCALE GENOMIC DNA]</scope>
    <source>
        <strain evidence="13 14">AM32-2AC</strain>
        <strain evidence="12 15">AM37-3BH</strain>
    </source>
</reference>
<feature type="transmembrane region" description="Helical" evidence="10">
    <location>
        <begin position="350"/>
        <end position="371"/>
    </location>
</feature>
<feature type="transmembrane region" description="Helical" evidence="10">
    <location>
        <begin position="308"/>
        <end position="329"/>
    </location>
</feature>
<sequence>MDFYMAKNIRKAVLLLAMLSVIVGMFTACGNKKSDDGRTTFTVGFDAEFPPYGYKDDSGEYVGFDLDLAQEVCERNGWNLVKQPIDWDSKDMELSSGSIDCIWNGFTLNGREREYTWSKAYIDNSQVVIVKSGSGIKKLEDLKGKVVIVQADSSALAAFTGEDATEENLALAAQFKTLQQVSDYNSAFMNLESGSADAVCMDMGVAKYQLEQRGNKFTMLDETVSSEQYGIGFKLGNTALRDEVQTSLNDMLADGTFDKIAEKWGLTDSVCLGEEGTDSAYLLDSTSTTKASFGERLVDIVKQLSSGMLATLAIFFLTLIFSMPLGLLVCEIRKSRIGIVRWIARIYISIMRGTPLMLQLLVVFFGPYYLFGMKVTATYRFYAVIIGFALNYAAYFAEIYRGGIESIPKGQYEAAEVLGYSKVQTFWKIIFPQMVKRVLPPVTNEVITLVKDTSLAFALAYTEMFTLAKQVAASTASIMPLFIAGLFYYIFNFLVAMVMEKLEKRMQYFD</sequence>
<evidence type="ECO:0000313" key="13">
    <source>
        <dbReference type="EMBL" id="RHD10218.1"/>
    </source>
</evidence>
<dbReference type="Proteomes" id="UP000285844">
    <property type="component" value="Unassembled WGS sequence"/>
</dbReference>
<evidence type="ECO:0000256" key="8">
    <source>
        <dbReference type="ARBA" id="ARBA00022989"/>
    </source>
</evidence>
<dbReference type="InterPro" id="IPR000515">
    <property type="entry name" value="MetI-like"/>
</dbReference>
<evidence type="ECO:0000313" key="15">
    <source>
        <dbReference type="Proteomes" id="UP000285844"/>
    </source>
</evidence>
<dbReference type="PROSITE" id="PS50928">
    <property type="entry name" value="ABC_TM1"/>
    <property type="match status" value="1"/>
</dbReference>
<feature type="domain" description="ABC transmembrane type-1" evidence="11">
    <location>
        <begin position="308"/>
        <end position="499"/>
    </location>
</feature>
<dbReference type="EMBL" id="QSIS01000003">
    <property type="protein sequence ID" value="RHD10218.1"/>
    <property type="molecule type" value="Genomic_DNA"/>
</dbReference>
<evidence type="ECO:0000256" key="3">
    <source>
        <dbReference type="ARBA" id="ARBA00022448"/>
    </source>
</evidence>